<name>A0ABW0FWE3_9CAUL</name>
<comment type="caution">
    <text evidence="3">The sequence shown here is derived from an EMBL/GenBank/DDBJ whole genome shotgun (WGS) entry which is preliminary data.</text>
</comment>
<evidence type="ECO:0000256" key="1">
    <source>
        <dbReference type="SAM" id="MobiDB-lite"/>
    </source>
</evidence>
<proteinExistence type="predicted"/>
<reference evidence="4" key="1">
    <citation type="journal article" date="2019" name="Int. J. Syst. Evol. Microbiol.">
        <title>The Global Catalogue of Microorganisms (GCM) 10K type strain sequencing project: providing services to taxonomists for standard genome sequencing and annotation.</title>
        <authorList>
            <consortium name="The Broad Institute Genomics Platform"/>
            <consortium name="The Broad Institute Genome Sequencing Center for Infectious Disease"/>
            <person name="Wu L."/>
            <person name="Ma J."/>
        </authorList>
    </citation>
    <scope>NUCLEOTIDE SEQUENCE [LARGE SCALE GENOMIC DNA]</scope>
    <source>
        <strain evidence="4">JCM 12125</strain>
    </source>
</reference>
<evidence type="ECO:0000256" key="2">
    <source>
        <dbReference type="SAM" id="Phobius"/>
    </source>
</evidence>
<sequence length="180" mass="20093">MPQVDPSVISPEPQTSEGVRATNSFRVGREPDLDQVTRHLEKLYELNFQMLEKATAYENVMLAAAYAGFFALWSSVAKDVSESVRYWSVGLIGVSLIAYVVFHILQMSARAIFQYRLMSVMAQRLNDPDFTRIWAEEAKKPQRFNALVLLIWPFILALSASTGLVGGVIVAIAAIRLALN</sequence>
<organism evidence="3 4">
    <name type="scientific">Brevundimonas staleyi</name>
    <dbReference type="NCBI Taxonomy" id="74326"/>
    <lineage>
        <taxon>Bacteria</taxon>
        <taxon>Pseudomonadati</taxon>
        <taxon>Pseudomonadota</taxon>
        <taxon>Alphaproteobacteria</taxon>
        <taxon>Caulobacterales</taxon>
        <taxon>Caulobacteraceae</taxon>
        <taxon>Brevundimonas</taxon>
    </lineage>
</organism>
<keyword evidence="4" id="KW-1185">Reference proteome</keyword>
<keyword evidence="2" id="KW-0812">Transmembrane</keyword>
<feature type="region of interest" description="Disordered" evidence="1">
    <location>
        <begin position="1"/>
        <end position="21"/>
    </location>
</feature>
<dbReference type="RefSeq" id="WP_374039076.1">
    <property type="nucleotide sequence ID" value="NZ_CP169082.1"/>
</dbReference>
<dbReference type="Proteomes" id="UP001596152">
    <property type="component" value="Unassembled WGS sequence"/>
</dbReference>
<keyword evidence="2" id="KW-0472">Membrane</keyword>
<keyword evidence="2" id="KW-1133">Transmembrane helix</keyword>
<dbReference type="EMBL" id="JBHSLF010000023">
    <property type="protein sequence ID" value="MFC5344618.1"/>
    <property type="molecule type" value="Genomic_DNA"/>
</dbReference>
<feature type="compositionally biased region" description="Polar residues" evidence="1">
    <location>
        <begin position="12"/>
        <end position="21"/>
    </location>
</feature>
<evidence type="ECO:0000313" key="4">
    <source>
        <dbReference type="Proteomes" id="UP001596152"/>
    </source>
</evidence>
<accession>A0ABW0FWE3</accession>
<gene>
    <name evidence="3" type="ORF">ACFPIE_11885</name>
</gene>
<feature type="transmembrane region" description="Helical" evidence="2">
    <location>
        <begin position="86"/>
        <end position="105"/>
    </location>
</feature>
<protein>
    <submittedName>
        <fullName evidence="3">Uncharacterized protein</fullName>
    </submittedName>
</protein>
<feature type="transmembrane region" description="Helical" evidence="2">
    <location>
        <begin position="146"/>
        <end position="179"/>
    </location>
</feature>
<evidence type="ECO:0000313" key="3">
    <source>
        <dbReference type="EMBL" id="MFC5344618.1"/>
    </source>
</evidence>
<feature type="transmembrane region" description="Helical" evidence="2">
    <location>
        <begin position="56"/>
        <end position="74"/>
    </location>
</feature>